<evidence type="ECO:0000256" key="1">
    <source>
        <dbReference type="SAM" id="Phobius"/>
    </source>
</evidence>
<sequence>MEEENLSIHQLKSEPLPRRGDVKEKVILGVAFLIIIGGGIFSGKFLAEKRSSSNSKELAKGSVSQEEIKKGEEFGLKDKEAFKDVATGVLKEGGVDGEGTHHLEREGGVSQNVYLTSSVLNLQQFVERKVQIWGETFTAQKAGWLMDVGKLKVLD</sequence>
<evidence type="ECO:0000313" key="3">
    <source>
        <dbReference type="Proteomes" id="UP000231282"/>
    </source>
</evidence>
<reference evidence="3" key="1">
    <citation type="submission" date="2017-09" db="EMBL/GenBank/DDBJ databases">
        <title>Depth-based differentiation of microbial function through sediment-hosted aquifers and enrichment of novel symbionts in the deep terrestrial subsurface.</title>
        <authorList>
            <person name="Probst A.J."/>
            <person name="Ladd B."/>
            <person name="Jarett J.K."/>
            <person name="Geller-Mcgrath D.E."/>
            <person name="Sieber C.M.K."/>
            <person name="Emerson J.B."/>
            <person name="Anantharaman K."/>
            <person name="Thomas B.C."/>
            <person name="Malmstrom R."/>
            <person name="Stieglmeier M."/>
            <person name="Klingl A."/>
            <person name="Woyke T."/>
            <person name="Ryan C.M."/>
            <person name="Banfield J.F."/>
        </authorList>
    </citation>
    <scope>NUCLEOTIDE SEQUENCE [LARGE SCALE GENOMIC DNA]</scope>
</reference>
<keyword evidence="1" id="KW-0472">Membrane</keyword>
<dbReference type="AlphaFoldDB" id="A0A2H0WRQ6"/>
<organism evidence="2 3">
    <name type="scientific">Candidatus Shapirobacteria bacterium CG09_land_8_20_14_0_10_38_17</name>
    <dbReference type="NCBI Taxonomy" id="1974884"/>
    <lineage>
        <taxon>Bacteria</taxon>
        <taxon>Candidatus Shapironibacteriota</taxon>
    </lineage>
</organism>
<gene>
    <name evidence="2" type="ORF">COT63_00575</name>
</gene>
<name>A0A2H0WRQ6_9BACT</name>
<keyword evidence="1" id="KW-0812">Transmembrane</keyword>
<evidence type="ECO:0000313" key="2">
    <source>
        <dbReference type="EMBL" id="PIS15323.1"/>
    </source>
</evidence>
<proteinExistence type="predicted"/>
<keyword evidence="1" id="KW-1133">Transmembrane helix</keyword>
<dbReference type="EMBL" id="PEZH01000010">
    <property type="protein sequence ID" value="PIS15323.1"/>
    <property type="molecule type" value="Genomic_DNA"/>
</dbReference>
<comment type="caution">
    <text evidence="2">The sequence shown here is derived from an EMBL/GenBank/DDBJ whole genome shotgun (WGS) entry which is preliminary data.</text>
</comment>
<accession>A0A2H0WRQ6</accession>
<feature type="transmembrane region" description="Helical" evidence="1">
    <location>
        <begin position="26"/>
        <end position="47"/>
    </location>
</feature>
<dbReference type="Proteomes" id="UP000231282">
    <property type="component" value="Unassembled WGS sequence"/>
</dbReference>
<protein>
    <submittedName>
        <fullName evidence="2">Uncharacterized protein</fullName>
    </submittedName>
</protein>